<sequence length="155" mass="17868">MKLCSAHLVDLVSTIHIADKESTDLCCLCVQQLAIVRFTTIDALKNQTVDLIFSAHPTESVCKSLLHKHGRIRDCLAQLYAKDISLDDKQELDEALHREIQIAFHTDEIRRTPPTPQDEMRFRMSYFHETIWKGVLKFLHRVDIALKNTGIDDRV</sequence>
<evidence type="ECO:0000313" key="1">
    <source>
        <dbReference type="EMBL" id="KAI3741471.1"/>
    </source>
</evidence>
<reference evidence="2" key="1">
    <citation type="journal article" date="2022" name="Mol. Ecol. Resour.">
        <title>The genomes of chicory, endive, great burdock and yacon provide insights into Asteraceae palaeo-polyploidization history and plant inulin production.</title>
        <authorList>
            <person name="Fan W."/>
            <person name="Wang S."/>
            <person name="Wang H."/>
            <person name="Wang A."/>
            <person name="Jiang F."/>
            <person name="Liu H."/>
            <person name="Zhao H."/>
            <person name="Xu D."/>
            <person name="Zhang Y."/>
        </authorList>
    </citation>
    <scope>NUCLEOTIDE SEQUENCE [LARGE SCALE GENOMIC DNA]</scope>
    <source>
        <strain evidence="2">cv. Yunnan</strain>
    </source>
</reference>
<dbReference type="Proteomes" id="UP001056120">
    <property type="component" value="Linkage Group LG20"/>
</dbReference>
<gene>
    <name evidence="1" type="ORF">L1987_59145</name>
</gene>
<accession>A0ACB9D4R5</accession>
<evidence type="ECO:0000313" key="2">
    <source>
        <dbReference type="Proteomes" id="UP001056120"/>
    </source>
</evidence>
<organism evidence="1 2">
    <name type="scientific">Smallanthus sonchifolius</name>
    <dbReference type="NCBI Taxonomy" id="185202"/>
    <lineage>
        <taxon>Eukaryota</taxon>
        <taxon>Viridiplantae</taxon>
        <taxon>Streptophyta</taxon>
        <taxon>Embryophyta</taxon>
        <taxon>Tracheophyta</taxon>
        <taxon>Spermatophyta</taxon>
        <taxon>Magnoliopsida</taxon>
        <taxon>eudicotyledons</taxon>
        <taxon>Gunneridae</taxon>
        <taxon>Pentapetalae</taxon>
        <taxon>asterids</taxon>
        <taxon>campanulids</taxon>
        <taxon>Asterales</taxon>
        <taxon>Asteraceae</taxon>
        <taxon>Asteroideae</taxon>
        <taxon>Heliantheae alliance</taxon>
        <taxon>Millerieae</taxon>
        <taxon>Smallanthus</taxon>
    </lineage>
</organism>
<proteinExistence type="predicted"/>
<reference evidence="1 2" key="2">
    <citation type="journal article" date="2022" name="Mol. Ecol. Resour.">
        <title>The genomes of chicory, endive, great burdock and yacon provide insights into Asteraceae paleo-polyploidization history and plant inulin production.</title>
        <authorList>
            <person name="Fan W."/>
            <person name="Wang S."/>
            <person name="Wang H."/>
            <person name="Wang A."/>
            <person name="Jiang F."/>
            <person name="Liu H."/>
            <person name="Zhao H."/>
            <person name="Xu D."/>
            <person name="Zhang Y."/>
        </authorList>
    </citation>
    <scope>NUCLEOTIDE SEQUENCE [LARGE SCALE GENOMIC DNA]</scope>
    <source>
        <strain evidence="2">cv. Yunnan</strain>
        <tissue evidence="1">Leaves</tissue>
    </source>
</reference>
<comment type="caution">
    <text evidence="1">The sequence shown here is derived from an EMBL/GenBank/DDBJ whole genome shotgun (WGS) entry which is preliminary data.</text>
</comment>
<protein>
    <submittedName>
        <fullName evidence="1">Uncharacterized protein</fullName>
    </submittedName>
</protein>
<name>A0ACB9D4R5_9ASTR</name>
<keyword evidence="2" id="KW-1185">Reference proteome</keyword>
<dbReference type="EMBL" id="CM042037">
    <property type="protein sequence ID" value="KAI3741471.1"/>
    <property type="molecule type" value="Genomic_DNA"/>
</dbReference>